<dbReference type="EMBL" id="QHCR01000006">
    <property type="protein sequence ID" value="RHX79198.1"/>
    <property type="molecule type" value="Genomic_DNA"/>
</dbReference>
<organism evidence="2 3">
    <name type="scientific">Leptospira yasudae</name>
    <dbReference type="NCBI Taxonomy" id="2202201"/>
    <lineage>
        <taxon>Bacteria</taxon>
        <taxon>Pseudomonadati</taxon>
        <taxon>Spirochaetota</taxon>
        <taxon>Spirochaetia</taxon>
        <taxon>Leptospirales</taxon>
        <taxon>Leptospiraceae</taxon>
        <taxon>Leptospira</taxon>
    </lineage>
</organism>
<comment type="caution">
    <text evidence="2">The sequence shown here is derived from an EMBL/GenBank/DDBJ whole genome shotgun (WGS) entry which is preliminary data.</text>
</comment>
<name>A0ABX9M1L4_9LEPT</name>
<reference evidence="3" key="1">
    <citation type="submission" date="2018-05" db="EMBL/GenBank/DDBJ databases">
        <title>Leptospira yasudae sp. nov. and Leptospira stimsonii sp. nov., two pathogenic species of the genus Leptospira isolated from environmental sources.</title>
        <authorList>
            <person name="Casanovas-Massana A."/>
            <person name="Hamond C."/>
            <person name="Santos L.A."/>
            <person name="Hacker K.P."/>
            <person name="Balassiano I."/>
            <person name="Medeiros M.A."/>
            <person name="Reis M.G."/>
            <person name="Ko A.I."/>
            <person name="Wunder E.A."/>
        </authorList>
    </citation>
    <scope>NUCLEOTIDE SEQUENCE [LARGE SCALE GENOMIC DNA]</scope>
    <source>
        <strain evidence="3">B21</strain>
    </source>
</reference>
<evidence type="ECO:0000256" key="1">
    <source>
        <dbReference type="SAM" id="MobiDB-lite"/>
    </source>
</evidence>
<evidence type="ECO:0000313" key="2">
    <source>
        <dbReference type="EMBL" id="RHX79198.1"/>
    </source>
</evidence>
<evidence type="ECO:0000313" key="3">
    <source>
        <dbReference type="Proteomes" id="UP000285569"/>
    </source>
</evidence>
<accession>A0ABX9M1L4</accession>
<reference evidence="2 3" key="2">
    <citation type="journal article" date="2020" name="Int. J. Syst. Evol. Microbiol.">
        <title>Leptospira yasudae sp. nov. and Leptospira stimsonii sp. nov., two new species of the pathogenic group isolated from environmental sources.</title>
        <authorList>
            <person name="Casanovas-Massana A."/>
            <person name="Hamond C."/>
            <person name="Santos L.A."/>
            <person name="de Oliveira D."/>
            <person name="Hacker K.P."/>
            <person name="Balassiano I."/>
            <person name="Costa F."/>
            <person name="Medeiros M.A."/>
            <person name="Reis M.G."/>
            <person name="Ko A.I."/>
            <person name="Wunder E.A."/>
        </authorList>
    </citation>
    <scope>NUCLEOTIDE SEQUENCE [LARGE SCALE GENOMIC DNA]</scope>
    <source>
        <strain evidence="2 3">B21</strain>
    </source>
</reference>
<gene>
    <name evidence="2" type="ORF">DLM77_14765</name>
</gene>
<feature type="region of interest" description="Disordered" evidence="1">
    <location>
        <begin position="48"/>
        <end position="70"/>
    </location>
</feature>
<sequence>MDITAGNPLVFREFSFLSYACVLTIPPVDETGSETRIPSCFSGKIEEEADPVETGSGVATTSGEAAPAEELSEDISIKSAFSRILEKRNRFPRSKKNP</sequence>
<dbReference type="Proteomes" id="UP000285569">
    <property type="component" value="Unassembled WGS sequence"/>
</dbReference>
<keyword evidence="3" id="KW-1185">Reference proteome</keyword>
<proteinExistence type="predicted"/>
<protein>
    <submittedName>
        <fullName evidence="2">Uncharacterized protein</fullName>
    </submittedName>
</protein>